<reference evidence="2 3" key="1">
    <citation type="submission" date="2016-11" db="EMBL/GenBank/DDBJ databases">
        <authorList>
            <person name="Jaros S."/>
            <person name="Januszkiewicz K."/>
            <person name="Wedrychowicz H."/>
        </authorList>
    </citation>
    <scope>NUCLEOTIDE SEQUENCE [LARGE SCALE GENOMIC DNA]</scope>
    <source>
        <strain evidence="2 3">DSM 100565</strain>
    </source>
</reference>
<name>A0A1M6FS35_9RHOB</name>
<dbReference type="RefSeq" id="WP_073330848.1">
    <property type="nucleotide sequence ID" value="NZ_FQYO01000004.1"/>
</dbReference>
<dbReference type="Proteomes" id="UP000184292">
    <property type="component" value="Unassembled WGS sequence"/>
</dbReference>
<feature type="region of interest" description="Disordered" evidence="1">
    <location>
        <begin position="1"/>
        <end position="74"/>
    </location>
</feature>
<gene>
    <name evidence="2" type="ORF">SAMN05444417_2468</name>
</gene>
<feature type="compositionally biased region" description="Pro residues" evidence="1">
    <location>
        <begin position="48"/>
        <end position="72"/>
    </location>
</feature>
<keyword evidence="3" id="KW-1185">Reference proteome</keyword>
<organism evidence="2 3">
    <name type="scientific">Wenxinia saemankumensis</name>
    <dbReference type="NCBI Taxonomy" id="1447782"/>
    <lineage>
        <taxon>Bacteria</taxon>
        <taxon>Pseudomonadati</taxon>
        <taxon>Pseudomonadota</taxon>
        <taxon>Alphaproteobacteria</taxon>
        <taxon>Rhodobacterales</taxon>
        <taxon>Roseobacteraceae</taxon>
        <taxon>Wenxinia</taxon>
    </lineage>
</organism>
<protein>
    <submittedName>
        <fullName evidence="2">Uncharacterized protein</fullName>
    </submittedName>
</protein>
<dbReference type="AlphaFoldDB" id="A0A1M6FS35"/>
<sequence>MTSKFPSIDVEALRRRADGVARSGSPDNAAPAPRRGRAGRFGRARPAPVSPPPAPRTASMPPSPLIDAPPAPRKAAGYGRTILVSLAIVAAALMADGFVTSNTLAWVPAAGEASVQIALN</sequence>
<feature type="compositionally biased region" description="Basic residues" evidence="1">
    <location>
        <begin position="34"/>
        <end position="43"/>
    </location>
</feature>
<proteinExistence type="predicted"/>
<evidence type="ECO:0000313" key="2">
    <source>
        <dbReference type="EMBL" id="SHJ00429.1"/>
    </source>
</evidence>
<evidence type="ECO:0000256" key="1">
    <source>
        <dbReference type="SAM" id="MobiDB-lite"/>
    </source>
</evidence>
<accession>A0A1M6FS35</accession>
<dbReference type="EMBL" id="FQYO01000004">
    <property type="protein sequence ID" value="SHJ00429.1"/>
    <property type="molecule type" value="Genomic_DNA"/>
</dbReference>
<evidence type="ECO:0000313" key="3">
    <source>
        <dbReference type="Proteomes" id="UP000184292"/>
    </source>
</evidence>